<evidence type="ECO:0000313" key="6">
    <source>
        <dbReference type="EMBL" id="KNB16963.1"/>
    </source>
</evidence>
<evidence type="ECO:0000259" key="5">
    <source>
        <dbReference type="SMART" id="SM00642"/>
    </source>
</evidence>
<dbReference type="CDD" id="cd11333">
    <property type="entry name" value="AmyAc_SI_OligoGlu_DGase"/>
    <property type="match status" value="1"/>
</dbReference>
<comment type="similarity">
    <text evidence="1">Belongs to the glycosyl hydrolase 13 family.</text>
</comment>
<keyword evidence="3" id="KW-0326">Glycosidase</keyword>
<accession>A0A0J9W1S5</accession>
<dbReference type="GO" id="GO:0004575">
    <property type="term" value="F:sucrose alpha-glucosidase activity"/>
    <property type="evidence" value="ECO:0007669"/>
    <property type="project" value="TreeGrafter"/>
</dbReference>
<dbReference type="Gene3D" id="3.90.400.10">
    <property type="entry name" value="Oligo-1,6-glucosidase, Domain 2"/>
    <property type="match status" value="1"/>
</dbReference>
<evidence type="ECO:0000256" key="4">
    <source>
        <dbReference type="ARBA" id="ARBA00026248"/>
    </source>
</evidence>
<feature type="domain" description="Glycosyl hydrolase family 13 catalytic" evidence="5">
    <location>
        <begin position="21"/>
        <end position="457"/>
    </location>
</feature>
<dbReference type="InterPro" id="IPR045857">
    <property type="entry name" value="O16G_dom_2"/>
</dbReference>
<proteinExistence type="inferred from homology"/>
<dbReference type="InterPro" id="IPR017853">
    <property type="entry name" value="GH"/>
</dbReference>
<dbReference type="Pfam" id="PF00128">
    <property type="entry name" value="Alpha-amylase"/>
    <property type="match status" value="1"/>
</dbReference>
<sequence>MTQVTGRAPERKWWKEAIVYQIYPASFLDTDSNGVGNINGITAKLDYLKELGVDILWISPGKTYLIHSGASNLTPAISLRKSTEGHGSNYRDIHRPYGTMQDVHHLIDELKARDMKLIMDLVFNHTSTQHPWFIDSASSAVSARRDWYIWRKPKYDAQGNRQPPNNWCSLFDETESAWTYDSQTDEYYLSLFSPFQADLNWETPFVREEVCDILRFWLDKGVSGFRMDVINLISKDQRFPDAEIRHPGRKYQPGECYFANGIRLMDYLQEMKTVVFSKYDTLTVGEMPYLVDEEERLKMVAAEEGVLNMIFTFEMIGLDIIPEKGRFSNKPWKVSDLKDIIAKACKLVNQDGWHTLFCENHDQPRSVTRFCDDSDEHRVAGTKLLSIMQTNLPGTLYVYQGEELGMRNVPKSWALEEYIDIESISYIKNVCAQFAEGSPERKEAKNLLRLKARDNARTPMQWDSTSNGGFCPAGVKPWMRVNDDYTIVNAVLQTSAGRTNDRTMLVSPYRFWQRSIETRKKYKDLLVYGDLEIIDGTHPNVFAYKRISESKHSVTILNFSKDEVKFTFPDGQGVTCWALGSYDALSMEKPKSGVIQLLPWEGLLGIA</sequence>
<dbReference type="SMART" id="SM00642">
    <property type="entry name" value="Aamy"/>
    <property type="match status" value="1"/>
</dbReference>
<dbReference type="FunFam" id="3.20.20.80:FF:000064">
    <property type="entry name" value="Oligo-1,6-glucosidase"/>
    <property type="match status" value="1"/>
</dbReference>
<gene>
    <name evidence="6" type="ORF">FOXG_14959</name>
</gene>
<dbReference type="GO" id="GO:0004574">
    <property type="term" value="F:oligo-1,6-glucosidase activity"/>
    <property type="evidence" value="ECO:0007669"/>
    <property type="project" value="TreeGrafter"/>
</dbReference>
<dbReference type="Gene3D" id="2.60.40.1180">
    <property type="entry name" value="Golgi alpha-mannosidase II"/>
    <property type="match status" value="1"/>
</dbReference>
<dbReference type="AlphaFoldDB" id="A0A0J9W1S5"/>
<organism evidence="6 7">
    <name type="scientific">Fusarium oxysporum f. sp. lycopersici (strain 4287 / CBS 123668 / FGSC 9935 / NRRL 34936)</name>
    <name type="common">Fusarium vascular wilt of tomato</name>
    <dbReference type="NCBI Taxonomy" id="426428"/>
    <lineage>
        <taxon>Eukaryota</taxon>
        <taxon>Fungi</taxon>
        <taxon>Dikarya</taxon>
        <taxon>Ascomycota</taxon>
        <taxon>Pezizomycotina</taxon>
        <taxon>Sordariomycetes</taxon>
        <taxon>Hypocreomycetidae</taxon>
        <taxon>Hypocreales</taxon>
        <taxon>Nectriaceae</taxon>
        <taxon>Fusarium</taxon>
        <taxon>Fusarium oxysporum species complex</taxon>
    </lineage>
</organism>
<evidence type="ECO:0000313" key="7">
    <source>
        <dbReference type="Proteomes" id="UP000009097"/>
    </source>
</evidence>
<dbReference type="GO" id="GO:0004556">
    <property type="term" value="F:alpha-amylase activity"/>
    <property type="evidence" value="ECO:0007669"/>
    <property type="project" value="TreeGrafter"/>
</dbReference>
<dbReference type="InterPro" id="IPR006047">
    <property type="entry name" value="GH13_cat_dom"/>
</dbReference>
<dbReference type="KEGG" id="fox:FOXG_14959"/>
<dbReference type="GO" id="GO:0005987">
    <property type="term" value="P:sucrose catabolic process"/>
    <property type="evidence" value="ECO:0007669"/>
    <property type="project" value="TreeGrafter"/>
</dbReference>
<dbReference type="SUPFAM" id="SSF51011">
    <property type="entry name" value="Glycosyl hydrolase domain"/>
    <property type="match status" value="1"/>
</dbReference>
<dbReference type="PANTHER" id="PTHR10357:SF232">
    <property type="entry name" value="GLYCOSYL HYDROLASE FAMILY 13 CATALYTIC DOMAIN-CONTAINING PROTEIN"/>
    <property type="match status" value="1"/>
</dbReference>
<dbReference type="GeneID" id="28956070"/>
<dbReference type="InterPro" id="IPR013780">
    <property type="entry name" value="Glyco_hydro_b"/>
</dbReference>
<dbReference type="GO" id="GO:0000025">
    <property type="term" value="P:maltose catabolic process"/>
    <property type="evidence" value="ECO:0007669"/>
    <property type="project" value="TreeGrafter"/>
</dbReference>
<evidence type="ECO:0000256" key="2">
    <source>
        <dbReference type="ARBA" id="ARBA00022801"/>
    </source>
</evidence>
<dbReference type="SUPFAM" id="SSF51445">
    <property type="entry name" value="(Trans)glycosidases"/>
    <property type="match status" value="1"/>
</dbReference>
<dbReference type="OrthoDB" id="1740265at2759"/>
<evidence type="ECO:0000256" key="3">
    <source>
        <dbReference type="ARBA" id="ARBA00023295"/>
    </source>
</evidence>
<protein>
    <recommendedName>
        <fullName evidence="5">Glycosyl hydrolase family 13 catalytic domain-containing protein</fullName>
    </recommendedName>
</protein>
<keyword evidence="4" id="KW-0462">Maltose metabolism</keyword>
<dbReference type="Gene3D" id="3.20.20.80">
    <property type="entry name" value="Glycosidases"/>
    <property type="match status" value="2"/>
</dbReference>
<name>A0A0J9W1S5_FUSO4</name>
<dbReference type="GO" id="GO:0033934">
    <property type="term" value="F:glucan 1,4-alpha-maltotriohydrolase activity"/>
    <property type="evidence" value="ECO:0007669"/>
    <property type="project" value="TreeGrafter"/>
</dbReference>
<dbReference type="EMBL" id="DS231720">
    <property type="protein sequence ID" value="KNB16963.1"/>
    <property type="molecule type" value="Genomic_DNA"/>
</dbReference>
<dbReference type="Proteomes" id="UP000009097">
    <property type="component" value="Unassembled WGS sequence"/>
</dbReference>
<dbReference type="PANTHER" id="PTHR10357">
    <property type="entry name" value="ALPHA-AMYLASE FAMILY MEMBER"/>
    <property type="match status" value="1"/>
</dbReference>
<evidence type="ECO:0000256" key="1">
    <source>
        <dbReference type="ARBA" id="ARBA00008061"/>
    </source>
</evidence>
<dbReference type="RefSeq" id="XP_018255008.1">
    <property type="nucleotide sequence ID" value="XM_018395028.1"/>
</dbReference>
<dbReference type="VEuPathDB" id="FungiDB:FOXG_14959"/>
<reference evidence="6" key="2">
    <citation type="journal article" date="2010" name="Nature">
        <title>Comparative genomics reveals mobile pathogenicity chromosomes in Fusarium.</title>
        <authorList>
            <person name="Ma L.J."/>
            <person name="van der Does H.C."/>
            <person name="Borkovich K.A."/>
            <person name="Coleman J.J."/>
            <person name="Daboussi M.J."/>
            <person name="Di Pietro A."/>
            <person name="Dufresne M."/>
            <person name="Freitag M."/>
            <person name="Grabherr M."/>
            <person name="Henrissat B."/>
            <person name="Houterman P.M."/>
            <person name="Kang S."/>
            <person name="Shim W.B."/>
            <person name="Woloshuk C."/>
            <person name="Xie X."/>
            <person name="Xu J.R."/>
            <person name="Antoniw J."/>
            <person name="Baker S.E."/>
            <person name="Bluhm B.H."/>
            <person name="Breakspear A."/>
            <person name="Brown D.W."/>
            <person name="Butchko R.A."/>
            <person name="Chapman S."/>
            <person name="Coulson R."/>
            <person name="Coutinho P.M."/>
            <person name="Danchin E.G."/>
            <person name="Diener A."/>
            <person name="Gale L.R."/>
            <person name="Gardiner D.M."/>
            <person name="Goff S."/>
            <person name="Hammond-Kosack K.E."/>
            <person name="Hilburn K."/>
            <person name="Hua-Van A."/>
            <person name="Jonkers W."/>
            <person name="Kazan K."/>
            <person name="Kodira C.D."/>
            <person name="Koehrsen M."/>
            <person name="Kumar L."/>
            <person name="Lee Y.H."/>
            <person name="Li L."/>
            <person name="Manners J.M."/>
            <person name="Miranda-Saavedra D."/>
            <person name="Mukherjee M."/>
            <person name="Park G."/>
            <person name="Park J."/>
            <person name="Park S.Y."/>
            <person name="Proctor R.H."/>
            <person name="Regev A."/>
            <person name="Ruiz-Roldan M.C."/>
            <person name="Sain D."/>
            <person name="Sakthikumar S."/>
            <person name="Sykes S."/>
            <person name="Schwartz D.C."/>
            <person name="Turgeon B.G."/>
            <person name="Wapinski I."/>
            <person name="Yoder O."/>
            <person name="Young S."/>
            <person name="Zeng Q."/>
            <person name="Zhou S."/>
            <person name="Galagan J."/>
            <person name="Cuomo C.A."/>
            <person name="Kistler H.C."/>
            <person name="Rep M."/>
        </authorList>
    </citation>
    <scope>NUCLEOTIDE SEQUENCE [LARGE SCALE GENOMIC DNA]</scope>
    <source>
        <strain evidence="6">4287</strain>
    </source>
</reference>
<keyword evidence="2" id="KW-0378">Hydrolase</keyword>
<reference evidence="6" key="1">
    <citation type="submission" date="2007-04" db="EMBL/GenBank/DDBJ databases">
        <authorList>
            <consortium name="The Broad Institute Genome Sequencing Platform"/>
            <person name="Birren B."/>
            <person name="Lander E."/>
            <person name="Galagan J."/>
            <person name="Nusbaum C."/>
            <person name="Devon K."/>
            <person name="Ma L.-J."/>
            <person name="Jaffe D."/>
            <person name="Butler J."/>
            <person name="Alvarez P."/>
            <person name="Gnerre S."/>
            <person name="Grabherr M."/>
            <person name="Kleber M."/>
            <person name="Mauceli E."/>
            <person name="Brockman W."/>
            <person name="MacCallum I.A."/>
            <person name="Young S."/>
            <person name="LaButti K."/>
            <person name="DeCaprio D."/>
            <person name="Crawford M."/>
            <person name="Koehrsen M."/>
            <person name="Engels R."/>
            <person name="Montgomery P."/>
            <person name="Pearson M."/>
            <person name="Howarth C."/>
            <person name="Larson L."/>
            <person name="White J."/>
            <person name="O'Leary S."/>
            <person name="Kodira C."/>
            <person name="Zeng Q."/>
            <person name="Yandava C."/>
            <person name="Alvarado L."/>
            <person name="Kistler C."/>
            <person name="Shim W.-B."/>
            <person name="Kang S."/>
            <person name="Woloshuk C."/>
        </authorList>
    </citation>
    <scope>NUCLEOTIDE SEQUENCE</scope>
    <source>
        <strain evidence="6">4287</strain>
    </source>
</reference>